<gene>
    <name evidence="1" type="ORF">GCM10023200_52040</name>
</gene>
<accession>A0ABP9CFB9</accession>
<reference evidence="2" key="1">
    <citation type="journal article" date="2019" name="Int. J. Syst. Evol. Microbiol.">
        <title>The Global Catalogue of Microorganisms (GCM) 10K type strain sequencing project: providing services to taxonomists for standard genome sequencing and annotation.</title>
        <authorList>
            <consortium name="The Broad Institute Genomics Platform"/>
            <consortium name="The Broad Institute Genome Sequencing Center for Infectious Disease"/>
            <person name="Wu L."/>
            <person name="Ma J."/>
        </authorList>
    </citation>
    <scope>NUCLEOTIDE SEQUENCE [LARGE SCALE GENOMIC DNA]</scope>
    <source>
        <strain evidence="2">JCM 17979</strain>
    </source>
</reference>
<evidence type="ECO:0000313" key="2">
    <source>
        <dbReference type="Proteomes" id="UP001500928"/>
    </source>
</evidence>
<keyword evidence="2" id="KW-1185">Reference proteome</keyword>
<evidence type="ECO:0000313" key="1">
    <source>
        <dbReference type="EMBL" id="GAA4807962.1"/>
    </source>
</evidence>
<proteinExistence type="predicted"/>
<dbReference type="EMBL" id="BAABHO010000059">
    <property type="protein sequence ID" value="GAA4807962.1"/>
    <property type="molecule type" value="Genomic_DNA"/>
</dbReference>
<organism evidence="1 2">
    <name type="scientific">Actinomycetospora chlora</name>
    <dbReference type="NCBI Taxonomy" id="663608"/>
    <lineage>
        <taxon>Bacteria</taxon>
        <taxon>Bacillati</taxon>
        <taxon>Actinomycetota</taxon>
        <taxon>Actinomycetes</taxon>
        <taxon>Pseudonocardiales</taxon>
        <taxon>Pseudonocardiaceae</taxon>
        <taxon>Actinomycetospora</taxon>
    </lineage>
</organism>
<dbReference type="Proteomes" id="UP001500928">
    <property type="component" value="Unassembled WGS sequence"/>
</dbReference>
<name>A0ABP9CFB9_9PSEU</name>
<sequence length="41" mass="4781">MEPVLQEWWSGVLAVERAQQSEPLEVIKRVRLSGLIDPEYE</sequence>
<comment type="caution">
    <text evidence="1">The sequence shown here is derived from an EMBL/GenBank/DDBJ whole genome shotgun (WGS) entry which is preliminary data.</text>
</comment>
<protein>
    <submittedName>
        <fullName evidence="1">Uncharacterized protein</fullName>
    </submittedName>
</protein>